<dbReference type="AlphaFoldDB" id="W1J4A8"/>
<sequence>MAVRASRYQALSSKTRYLRHAVKAIGPVCPDYSVISDLLARKPIGWAMSFSPDSELTKKASKDTKTAVFLSCDRSHHSIIRRFSDARPTFPE</sequence>
<protein>
    <submittedName>
        <fullName evidence="1">Uncharacterized protein</fullName>
    </submittedName>
</protein>
<evidence type="ECO:0000313" key="1">
    <source>
        <dbReference type="EMBL" id="CDL85597.1"/>
    </source>
</evidence>
<dbReference type="Proteomes" id="UP000019197">
    <property type="component" value="Unassembled WGS sequence"/>
</dbReference>
<dbReference type="EMBL" id="CBXE010000145">
    <property type="protein sequence ID" value="CDL85597.1"/>
    <property type="molecule type" value="Genomic_DNA"/>
</dbReference>
<comment type="caution">
    <text evidence="1">The sequence shown here is derived from an EMBL/GenBank/DDBJ whole genome shotgun (WGS) entry which is preliminary data.</text>
</comment>
<gene>
    <name evidence="1" type="ORF">XCR1_2290001</name>
</gene>
<reference evidence="1 2" key="1">
    <citation type="submission" date="2013-11" db="EMBL/GenBank/DDBJ databases">
        <title>Draft genome sequence and annotation of the entomopathogenic bacterium, Xenorhabdus cabanillasi strain JM26.</title>
        <authorList>
            <person name="Gualtieri M."/>
            <person name="Ogier J.C."/>
            <person name="Pages S."/>
            <person name="Givaudan A."/>
            <person name="Gaudriault S."/>
        </authorList>
    </citation>
    <scope>NUCLEOTIDE SEQUENCE [LARGE SCALE GENOMIC DNA]</scope>
    <source>
        <strain evidence="1 2">JM26</strain>
    </source>
</reference>
<accession>W1J4A8</accession>
<organism evidence="1 2">
    <name type="scientific">Xenorhabdus cabanillasii JM26</name>
    <dbReference type="NCBI Taxonomy" id="1427517"/>
    <lineage>
        <taxon>Bacteria</taxon>
        <taxon>Pseudomonadati</taxon>
        <taxon>Pseudomonadota</taxon>
        <taxon>Gammaproteobacteria</taxon>
        <taxon>Enterobacterales</taxon>
        <taxon>Morganellaceae</taxon>
        <taxon>Xenorhabdus</taxon>
    </lineage>
</organism>
<proteinExistence type="predicted"/>
<name>W1J4A8_9GAMM</name>
<evidence type="ECO:0000313" key="2">
    <source>
        <dbReference type="Proteomes" id="UP000019197"/>
    </source>
</evidence>